<dbReference type="RefSeq" id="WP_155363410.1">
    <property type="nucleotide sequence ID" value="NZ_CP043930.1"/>
</dbReference>
<dbReference type="EMBL" id="CP043930">
    <property type="protein sequence ID" value="QGQ22329.1"/>
    <property type="molecule type" value="Genomic_DNA"/>
</dbReference>
<name>A0A6I6ABD9_9PLAN</name>
<gene>
    <name evidence="4" type="ORF">F1728_06430</name>
</gene>
<keyword evidence="2" id="KW-1133">Transmembrane helix</keyword>
<dbReference type="InterPro" id="IPR013320">
    <property type="entry name" value="ConA-like_dom_sf"/>
</dbReference>
<evidence type="ECO:0000259" key="3">
    <source>
        <dbReference type="Pfam" id="PF14237"/>
    </source>
</evidence>
<evidence type="ECO:0000256" key="2">
    <source>
        <dbReference type="SAM" id="Phobius"/>
    </source>
</evidence>
<dbReference type="SUPFAM" id="SSF49899">
    <property type="entry name" value="Concanavalin A-like lectins/glucanases"/>
    <property type="match status" value="1"/>
</dbReference>
<sequence length="338" mass="37147">MKVPVHFYISAGGVGFGPFSSEQLTQFVLAGIVDEDNLVWRKGDETSQRAATVLDEKFTVSAIEDELAPSLAATGLMWGIAFAIWLAAAGIFAYAVSGRFLDQQFATSDGSRESLKDDQHTTNGNSKPELKSPAISNGKQKVILPQPIFSLTFDDDVIPANRITESGARLVNGKIGKAIEFDGRNFIETQCTLPSGNSPRTLTAWIQNSGDSRIMNSHAIACGSDVEGKRVWGIYHANGNWATYGWGHYLEANTHVDREWHFHCISFDGENVVYYVDGENVGEKKAKLDTTAGPMILGTYANRAMGFCFKGLIDEVKVYDVALDKQQVEELYGSYRHK</sequence>
<evidence type="ECO:0000313" key="5">
    <source>
        <dbReference type="Proteomes" id="UP000427281"/>
    </source>
</evidence>
<dbReference type="InterPro" id="IPR025640">
    <property type="entry name" value="GYF_2"/>
</dbReference>
<feature type="region of interest" description="Disordered" evidence="1">
    <location>
        <begin position="111"/>
        <end position="136"/>
    </location>
</feature>
<protein>
    <recommendedName>
        <fullName evidence="3">GYF domain-containing protein</fullName>
    </recommendedName>
</protein>
<dbReference type="AlphaFoldDB" id="A0A6I6ABD9"/>
<dbReference type="Proteomes" id="UP000427281">
    <property type="component" value="Chromosome"/>
</dbReference>
<reference evidence="4 5" key="1">
    <citation type="submission" date="2019-09" db="EMBL/GenBank/DDBJ databases">
        <title>Gimesia benthica sp. nov., a novel bacterium isolated from deep-sea water of the Northwest Indian Ocean.</title>
        <authorList>
            <person name="Dai X."/>
        </authorList>
    </citation>
    <scope>NUCLEOTIDE SEQUENCE [LARGE SCALE GENOMIC DNA]</scope>
    <source>
        <strain evidence="4 5">E7</strain>
    </source>
</reference>
<organism evidence="4 5">
    <name type="scientific">Gimesia benthica</name>
    <dbReference type="NCBI Taxonomy" id="2608982"/>
    <lineage>
        <taxon>Bacteria</taxon>
        <taxon>Pseudomonadati</taxon>
        <taxon>Planctomycetota</taxon>
        <taxon>Planctomycetia</taxon>
        <taxon>Planctomycetales</taxon>
        <taxon>Planctomycetaceae</taxon>
        <taxon>Gimesia</taxon>
    </lineage>
</organism>
<keyword evidence="5" id="KW-1185">Reference proteome</keyword>
<feature type="transmembrane region" description="Helical" evidence="2">
    <location>
        <begin position="76"/>
        <end position="96"/>
    </location>
</feature>
<feature type="domain" description="GYF" evidence="3">
    <location>
        <begin position="8"/>
        <end position="53"/>
    </location>
</feature>
<dbReference type="Gene3D" id="2.60.120.200">
    <property type="match status" value="1"/>
</dbReference>
<keyword evidence="2" id="KW-0472">Membrane</keyword>
<proteinExistence type="predicted"/>
<dbReference type="Pfam" id="PF14237">
    <property type="entry name" value="GYF_2"/>
    <property type="match status" value="1"/>
</dbReference>
<accession>A0A6I6ABD9</accession>
<evidence type="ECO:0000313" key="4">
    <source>
        <dbReference type="EMBL" id="QGQ22329.1"/>
    </source>
</evidence>
<evidence type="ECO:0000256" key="1">
    <source>
        <dbReference type="SAM" id="MobiDB-lite"/>
    </source>
</evidence>
<keyword evidence="2" id="KW-0812">Transmembrane</keyword>
<feature type="compositionally biased region" description="Basic and acidic residues" evidence="1">
    <location>
        <begin position="111"/>
        <end position="120"/>
    </location>
</feature>
<dbReference type="Pfam" id="PF13385">
    <property type="entry name" value="Laminin_G_3"/>
    <property type="match status" value="1"/>
</dbReference>
<dbReference type="KEGG" id="gim:F1728_06430"/>